<keyword evidence="3" id="KW-0804">Transcription</keyword>
<feature type="DNA-binding region" description="H-T-H motif" evidence="4">
    <location>
        <begin position="32"/>
        <end position="51"/>
    </location>
</feature>
<dbReference type="PROSITE" id="PS50977">
    <property type="entry name" value="HTH_TETR_2"/>
    <property type="match status" value="1"/>
</dbReference>
<feature type="compositionally biased region" description="Low complexity" evidence="5">
    <location>
        <begin position="233"/>
        <end position="243"/>
    </location>
</feature>
<accession>A0ABP3EV68</accession>
<organism evidence="7 8">
    <name type="scientific">Cryptosporangium japonicum</name>
    <dbReference type="NCBI Taxonomy" id="80872"/>
    <lineage>
        <taxon>Bacteria</taxon>
        <taxon>Bacillati</taxon>
        <taxon>Actinomycetota</taxon>
        <taxon>Actinomycetes</taxon>
        <taxon>Cryptosporangiales</taxon>
        <taxon>Cryptosporangiaceae</taxon>
        <taxon>Cryptosporangium</taxon>
    </lineage>
</organism>
<dbReference type="Proteomes" id="UP001500967">
    <property type="component" value="Unassembled WGS sequence"/>
</dbReference>
<gene>
    <name evidence="7" type="ORF">GCM10009539_76260</name>
</gene>
<dbReference type="EMBL" id="BAAAGX010000035">
    <property type="protein sequence ID" value="GAA0277227.1"/>
    <property type="molecule type" value="Genomic_DNA"/>
</dbReference>
<feature type="compositionally biased region" description="Polar residues" evidence="5">
    <location>
        <begin position="200"/>
        <end position="219"/>
    </location>
</feature>
<dbReference type="InterPro" id="IPR050109">
    <property type="entry name" value="HTH-type_TetR-like_transc_reg"/>
</dbReference>
<proteinExistence type="predicted"/>
<reference evidence="8" key="1">
    <citation type="journal article" date="2019" name="Int. J. Syst. Evol. Microbiol.">
        <title>The Global Catalogue of Microorganisms (GCM) 10K type strain sequencing project: providing services to taxonomists for standard genome sequencing and annotation.</title>
        <authorList>
            <consortium name="The Broad Institute Genomics Platform"/>
            <consortium name="The Broad Institute Genome Sequencing Center for Infectious Disease"/>
            <person name="Wu L."/>
            <person name="Ma J."/>
        </authorList>
    </citation>
    <scope>NUCLEOTIDE SEQUENCE [LARGE SCALE GENOMIC DNA]</scope>
    <source>
        <strain evidence="8">JCM 10425</strain>
    </source>
</reference>
<evidence type="ECO:0000256" key="1">
    <source>
        <dbReference type="ARBA" id="ARBA00023015"/>
    </source>
</evidence>
<dbReference type="Gene3D" id="1.10.357.10">
    <property type="entry name" value="Tetracycline Repressor, domain 2"/>
    <property type="match status" value="1"/>
</dbReference>
<sequence>MVRRQARGQQRITDILDAALALFAEVGYAAASTNAIAARAGISPGSLYQFFRNKEEIAQALSERLVTALGEAHAAAFAERDVVELPLEELVDRMTAPLIAFNVANPGAKVLFGSGDVPTGLAEATRPVFAAVAGRVTAVVAARAPALSAPETERVATVAVRIVAAMMPPIVGASGAERDALIAELHRALVGYLAPLESASGPTTSARPTSSANGSTAASVSRGGSPADPPRRVPAVPVRGGRG</sequence>
<dbReference type="RefSeq" id="WP_344653821.1">
    <property type="nucleotide sequence ID" value="NZ_BAAAGX010000035.1"/>
</dbReference>
<dbReference type="InterPro" id="IPR023772">
    <property type="entry name" value="DNA-bd_HTH_TetR-type_CS"/>
</dbReference>
<dbReference type="PANTHER" id="PTHR30055:SF234">
    <property type="entry name" value="HTH-TYPE TRANSCRIPTIONAL REGULATOR BETI"/>
    <property type="match status" value="1"/>
</dbReference>
<evidence type="ECO:0000313" key="8">
    <source>
        <dbReference type="Proteomes" id="UP001500967"/>
    </source>
</evidence>
<keyword evidence="1" id="KW-0805">Transcription regulation</keyword>
<dbReference type="InterPro" id="IPR041669">
    <property type="entry name" value="TetR_C_15"/>
</dbReference>
<feature type="region of interest" description="Disordered" evidence="5">
    <location>
        <begin position="198"/>
        <end position="243"/>
    </location>
</feature>
<feature type="domain" description="HTH tetR-type" evidence="6">
    <location>
        <begin position="9"/>
        <end position="69"/>
    </location>
</feature>
<dbReference type="PROSITE" id="PS01081">
    <property type="entry name" value="HTH_TETR_1"/>
    <property type="match status" value="1"/>
</dbReference>
<dbReference type="Pfam" id="PF17918">
    <property type="entry name" value="TetR_C_15"/>
    <property type="match status" value="1"/>
</dbReference>
<dbReference type="InterPro" id="IPR009057">
    <property type="entry name" value="Homeodomain-like_sf"/>
</dbReference>
<protein>
    <submittedName>
        <fullName evidence="7">TetR/AcrR family transcriptional regulator</fullName>
    </submittedName>
</protein>
<dbReference type="Pfam" id="PF00440">
    <property type="entry name" value="TetR_N"/>
    <property type="match status" value="1"/>
</dbReference>
<evidence type="ECO:0000259" key="6">
    <source>
        <dbReference type="PROSITE" id="PS50977"/>
    </source>
</evidence>
<evidence type="ECO:0000256" key="3">
    <source>
        <dbReference type="ARBA" id="ARBA00023163"/>
    </source>
</evidence>
<name>A0ABP3EV68_9ACTN</name>
<evidence type="ECO:0000256" key="4">
    <source>
        <dbReference type="PROSITE-ProRule" id="PRU00335"/>
    </source>
</evidence>
<dbReference type="SUPFAM" id="SSF46689">
    <property type="entry name" value="Homeodomain-like"/>
    <property type="match status" value="1"/>
</dbReference>
<keyword evidence="2 4" id="KW-0238">DNA-binding</keyword>
<dbReference type="PRINTS" id="PR00455">
    <property type="entry name" value="HTHTETR"/>
</dbReference>
<dbReference type="InterPro" id="IPR001647">
    <property type="entry name" value="HTH_TetR"/>
</dbReference>
<comment type="caution">
    <text evidence="7">The sequence shown here is derived from an EMBL/GenBank/DDBJ whole genome shotgun (WGS) entry which is preliminary data.</text>
</comment>
<evidence type="ECO:0000256" key="2">
    <source>
        <dbReference type="ARBA" id="ARBA00023125"/>
    </source>
</evidence>
<evidence type="ECO:0000256" key="5">
    <source>
        <dbReference type="SAM" id="MobiDB-lite"/>
    </source>
</evidence>
<keyword evidence="8" id="KW-1185">Reference proteome</keyword>
<evidence type="ECO:0000313" key="7">
    <source>
        <dbReference type="EMBL" id="GAA0277227.1"/>
    </source>
</evidence>
<dbReference type="PANTHER" id="PTHR30055">
    <property type="entry name" value="HTH-TYPE TRANSCRIPTIONAL REGULATOR RUTR"/>
    <property type="match status" value="1"/>
</dbReference>